<dbReference type="Pfam" id="PF08668">
    <property type="entry name" value="HDOD"/>
    <property type="match status" value="1"/>
</dbReference>
<dbReference type="SUPFAM" id="SSF109604">
    <property type="entry name" value="HD-domain/PDEase-like"/>
    <property type="match status" value="1"/>
</dbReference>
<reference evidence="3 5" key="1">
    <citation type="journal article" date="2018" name="Front. Microbiol.">
        <title>Genome-Based Analysis Reveals the Taxonomy and Diversity of the Family Idiomarinaceae.</title>
        <authorList>
            <person name="Liu Y."/>
            <person name="Lai Q."/>
            <person name="Shao Z."/>
        </authorList>
    </citation>
    <scope>NUCLEOTIDE SEQUENCE [LARGE SCALE GENOMIC DNA]</scope>
    <source>
        <strain evidence="3 5">CF12-14</strain>
    </source>
</reference>
<feature type="domain" description="HDOD" evidence="1">
    <location>
        <begin position="108"/>
        <end position="314"/>
    </location>
</feature>
<accession>A0A327X1X0</accession>
<evidence type="ECO:0000259" key="1">
    <source>
        <dbReference type="PROSITE" id="PS51833"/>
    </source>
</evidence>
<dbReference type="Proteomes" id="UP000249203">
    <property type="component" value="Unassembled WGS sequence"/>
</dbReference>
<reference evidence="2 4" key="2">
    <citation type="submission" date="2018-06" db="EMBL/GenBank/DDBJ databases">
        <title>Genomic Encyclopedia of Type Strains, Phase III (KMG-III): the genomes of soil and plant-associated and newly described type strains.</title>
        <authorList>
            <person name="Whitman W."/>
        </authorList>
    </citation>
    <scope>NUCLEOTIDE SEQUENCE [LARGE SCALE GENOMIC DNA]</scope>
    <source>
        <strain evidence="2 4">CGMCC 1.15366</strain>
    </source>
</reference>
<name>A0A327X1X0_9GAMM</name>
<evidence type="ECO:0000313" key="2">
    <source>
        <dbReference type="EMBL" id="RAJ98294.1"/>
    </source>
</evidence>
<evidence type="ECO:0000313" key="5">
    <source>
        <dbReference type="Proteomes" id="UP000287865"/>
    </source>
</evidence>
<sequence>MSQYAQFSVSTQSESSDRVALLGRRFINYLISLNFARGQYMTEEGLDDDQKAISRELLEVEQRRRAEQARKQAVHDKVRQEVEQQLHKRLYLAVEKRLQEQTYIRERVLMLADNGPKLMDTLFSPAASSRKIEELSHGLDWLHVGMVKMVNLPPFADPNDPKRARISNFRGAMNFVGTEDIKIIAPALTMQNWLPPAEAPFVLLRRKLWQHVMATAVVSQRLAELDGKLDPAIAFNAGIFHEMGKVVLARLYVKIFDDVRQLMLRDLRNETTSARYNALVQIEPDQQFLRDLMLQKERQVTHMLFAGFELERLPLHRIYEEFASAQSITETSGYARLLWQANTFSEFRMLHSANLASLEDGKRMFAASELNAKDILELRKVNLKKLILARDRGNANA</sequence>
<keyword evidence="5" id="KW-1185">Reference proteome</keyword>
<dbReference type="InterPro" id="IPR013976">
    <property type="entry name" value="HDOD"/>
</dbReference>
<dbReference type="OrthoDB" id="6233174at2"/>
<evidence type="ECO:0000313" key="4">
    <source>
        <dbReference type="Proteomes" id="UP000249203"/>
    </source>
</evidence>
<dbReference type="Proteomes" id="UP000287865">
    <property type="component" value="Unassembled WGS sequence"/>
</dbReference>
<protein>
    <submittedName>
        <fullName evidence="2">HDOD domain-containing protein</fullName>
    </submittedName>
    <submittedName>
        <fullName evidence="3">Phosphohydrolase</fullName>
    </submittedName>
</protein>
<dbReference type="RefSeq" id="WP_111569146.1">
    <property type="nucleotide sequence ID" value="NZ_PIPK01000005.1"/>
</dbReference>
<dbReference type="PROSITE" id="PS51833">
    <property type="entry name" value="HDOD"/>
    <property type="match status" value="1"/>
</dbReference>
<gene>
    <name evidence="2" type="ORF">B0I24_10545</name>
    <name evidence="3" type="ORF">CWE07_07490</name>
</gene>
<proteinExistence type="predicted"/>
<comment type="caution">
    <text evidence="2">The sequence shown here is derived from an EMBL/GenBank/DDBJ whole genome shotgun (WGS) entry which is preliminary data.</text>
</comment>
<evidence type="ECO:0000313" key="3">
    <source>
        <dbReference type="EMBL" id="RUO24876.1"/>
    </source>
</evidence>
<dbReference type="EMBL" id="PIPK01000005">
    <property type="protein sequence ID" value="RUO24876.1"/>
    <property type="molecule type" value="Genomic_DNA"/>
</dbReference>
<dbReference type="AlphaFoldDB" id="A0A327X1X0"/>
<organism evidence="2 4">
    <name type="scientific">Aliidiomarina maris</name>
    <dbReference type="NCBI Taxonomy" id="531312"/>
    <lineage>
        <taxon>Bacteria</taxon>
        <taxon>Pseudomonadati</taxon>
        <taxon>Pseudomonadota</taxon>
        <taxon>Gammaproteobacteria</taxon>
        <taxon>Alteromonadales</taxon>
        <taxon>Idiomarinaceae</taxon>
        <taxon>Aliidiomarina</taxon>
    </lineage>
</organism>
<dbReference type="Gene3D" id="1.10.3210.10">
    <property type="entry name" value="Hypothetical protein af1432"/>
    <property type="match status" value="1"/>
</dbReference>
<dbReference type="EMBL" id="QLMD01000005">
    <property type="protein sequence ID" value="RAJ98294.1"/>
    <property type="molecule type" value="Genomic_DNA"/>
</dbReference>